<dbReference type="RefSeq" id="WP_390223807.1">
    <property type="nucleotide sequence ID" value="NZ_JBHTAA010000005.1"/>
</dbReference>
<dbReference type="Pfam" id="PF25920">
    <property type="entry name" value="DUF7966"/>
    <property type="match status" value="1"/>
</dbReference>
<evidence type="ECO:0000313" key="2">
    <source>
        <dbReference type="Proteomes" id="UP001596481"/>
    </source>
</evidence>
<organism evidence="1 2">
    <name type="scientific">Haloferax namakaokahaiae</name>
    <dbReference type="NCBI Taxonomy" id="1748331"/>
    <lineage>
        <taxon>Archaea</taxon>
        <taxon>Methanobacteriati</taxon>
        <taxon>Methanobacteriota</taxon>
        <taxon>Stenosarchaea group</taxon>
        <taxon>Halobacteria</taxon>
        <taxon>Halobacteriales</taxon>
        <taxon>Haloferacaceae</taxon>
        <taxon>Haloferax</taxon>
    </lineage>
</organism>
<comment type="caution">
    <text evidence="1">The sequence shown here is derived from an EMBL/GenBank/DDBJ whole genome shotgun (WGS) entry which is preliminary data.</text>
</comment>
<reference evidence="1 2" key="1">
    <citation type="journal article" date="2019" name="Int. J. Syst. Evol. Microbiol.">
        <title>The Global Catalogue of Microorganisms (GCM) 10K type strain sequencing project: providing services to taxonomists for standard genome sequencing and annotation.</title>
        <authorList>
            <consortium name="The Broad Institute Genomics Platform"/>
            <consortium name="The Broad Institute Genome Sequencing Center for Infectious Disease"/>
            <person name="Wu L."/>
            <person name="Ma J."/>
        </authorList>
    </citation>
    <scope>NUCLEOTIDE SEQUENCE [LARGE SCALE GENOMIC DNA]</scope>
    <source>
        <strain evidence="1 2">DSM 29988</strain>
    </source>
</reference>
<name>A0ABD5ZH92_9EURY</name>
<proteinExistence type="predicted"/>
<accession>A0ABD5ZH92</accession>
<dbReference type="Proteomes" id="UP001596481">
    <property type="component" value="Unassembled WGS sequence"/>
</dbReference>
<dbReference type="EMBL" id="JBHTAA010000005">
    <property type="protein sequence ID" value="MFC7204263.1"/>
    <property type="molecule type" value="Genomic_DNA"/>
</dbReference>
<evidence type="ECO:0000313" key="1">
    <source>
        <dbReference type="EMBL" id="MFC7204263.1"/>
    </source>
</evidence>
<gene>
    <name evidence="1" type="ORF">ACFQJC_12120</name>
</gene>
<sequence length="115" mass="12095">MTDPDTVGRALSALADDSSPESARSPHSLSHRATIAAARRAFSSLLTAAAFLDDDGESRLRAAVTRAAHAGDHDLAREGRVLLSDLADLRAALDGDPVHSRSAHNGFQRGRQITG</sequence>
<protein>
    <submittedName>
        <fullName evidence="1">Uncharacterized protein</fullName>
    </submittedName>
</protein>
<dbReference type="AlphaFoldDB" id="A0ABD5ZH92"/>
<dbReference type="InterPro" id="IPR058272">
    <property type="entry name" value="DUF7966"/>
</dbReference>
<keyword evidence="2" id="KW-1185">Reference proteome</keyword>